<dbReference type="CDD" id="cd01061">
    <property type="entry name" value="RNase_T2_euk"/>
    <property type="match status" value="1"/>
</dbReference>
<evidence type="ECO:0000313" key="8">
    <source>
        <dbReference type="Proteomes" id="UP001209540"/>
    </source>
</evidence>
<evidence type="ECO:0000256" key="5">
    <source>
        <dbReference type="RuleBase" id="RU004328"/>
    </source>
</evidence>
<reference evidence="7" key="2">
    <citation type="submission" date="2023-02" db="EMBL/GenBank/DDBJ databases">
        <authorList>
            <consortium name="DOE Joint Genome Institute"/>
            <person name="Mondo S.J."/>
            <person name="Chang Y."/>
            <person name="Wang Y."/>
            <person name="Ahrendt S."/>
            <person name="Andreopoulos W."/>
            <person name="Barry K."/>
            <person name="Beard J."/>
            <person name="Benny G.L."/>
            <person name="Blankenship S."/>
            <person name="Bonito G."/>
            <person name="Cuomo C."/>
            <person name="Desiro A."/>
            <person name="Gervers K.A."/>
            <person name="Hundley H."/>
            <person name="Kuo A."/>
            <person name="LaButti K."/>
            <person name="Lang B.F."/>
            <person name="Lipzen A."/>
            <person name="O'Donnell K."/>
            <person name="Pangilinan J."/>
            <person name="Reynolds N."/>
            <person name="Sandor L."/>
            <person name="Smith M.W."/>
            <person name="Tsang A."/>
            <person name="Grigoriev I.V."/>
            <person name="Stajich J.E."/>
            <person name="Spatafora J.W."/>
        </authorList>
    </citation>
    <scope>NUCLEOTIDE SEQUENCE</scope>
    <source>
        <strain evidence="7">RSA 2281</strain>
    </source>
</reference>
<dbReference type="PROSITE" id="PS00531">
    <property type="entry name" value="RNASE_T2_2"/>
    <property type="match status" value="1"/>
</dbReference>
<dbReference type="Pfam" id="PF00445">
    <property type="entry name" value="Ribonuclease_T2"/>
    <property type="match status" value="1"/>
</dbReference>
<dbReference type="GO" id="GO:0033897">
    <property type="term" value="F:ribonuclease T2 activity"/>
    <property type="evidence" value="ECO:0007669"/>
    <property type="project" value="UniProtKB-EC"/>
</dbReference>
<feature type="signal peptide" evidence="6">
    <location>
        <begin position="1"/>
        <end position="23"/>
    </location>
</feature>
<dbReference type="PANTHER" id="PTHR11240:SF22">
    <property type="entry name" value="RIBONUCLEASE T2"/>
    <property type="match status" value="1"/>
</dbReference>
<dbReference type="AlphaFoldDB" id="A0AAD5KNL0"/>
<dbReference type="Proteomes" id="UP001209540">
    <property type="component" value="Unassembled WGS sequence"/>
</dbReference>
<dbReference type="PROSITE" id="PS00530">
    <property type="entry name" value="RNASE_T2_1"/>
    <property type="match status" value="1"/>
</dbReference>
<proteinExistence type="inferred from homology"/>
<feature type="active site" evidence="4">
    <location>
        <position position="138"/>
    </location>
</feature>
<comment type="similarity">
    <text evidence="1 5">Belongs to the RNase T2 family.</text>
</comment>
<evidence type="ECO:0000313" key="7">
    <source>
        <dbReference type="EMBL" id="KAI9276972.1"/>
    </source>
</evidence>
<dbReference type="EC" id="4.6.1.19" evidence="2"/>
<keyword evidence="8" id="KW-1185">Reference proteome</keyword>
<dbReference type="InterPro" id="IPR018188">
    <property type="entry name" value="RNase_T2_His_AS_1"/>
</dbReference>
<dbReference type="Gene3D" id="3.90.730.10">
    <property type="entry name" value="Ribonuclease T2-like"/>
    <property type="match status" value="1"/>
</dbReference>
<keyword evidence="3" id="KW-1015">Disulfide bond</keyword>
<dbReference type="InterPro" id="IPR036430">
    <property type="entry name" value="RNase_T2-like_sf"/>
</dbReference>
<dbReference type="GO" id="GO:0003723">
    <property type="term" value="F:RNA binding"/>
    <property type="evidence" value="ECO:0007669"/>
    <property type="project" value="InterPro"/>
</dbReference>
<dbReference type="InterPro" id="IPR001568">
    <property type="entry name" value="RNase_T2-like"/>
</dbReference>
<name>A0AAD5KNL0_9FUNG</name>
<gene>
    <name evidence="7" type="ORF">BDA99DRAFT_532061</name>
</gene>
<evidence type="ECO:0000256" key="2">
    <source>
        <dbReference type="ARBA" id="ARBA00012571"/>
    </source>
</evidence>
<dbReference type="GO" id="GO:0006401">
    <property type="term" value="P:RNA catabolic process"/>
    <property type="evidence" value="ECO:0007669"/>
    <property type="project" value="TreeGrafter"/>
</dbReference>
<feature type="active site" evidence="4">
    <location>
        <position position="77"/>
    </location>
</feature>
<keyword evidence="6" id="KW-0732">Signal</keyword>
<evidence type="ECO:0000256" key="3">
    <source>
        <dbReference type="ARBA" id="ARBA00023157"/>
    </source>
</evidence>
<reference evidence="7" key="1">
    <citation type="journal article" date="2022" name="IScience">
        <title>Evolution of zygomycete secretomes and the origins of terrestrial fungal ecologies.</title>
        <authorList>
            <person name="Chang Y."/>
            <person name="Wang Y."/>
            <person name="Mondo S."/>
            <person name="Ahrendt S."/>
            <person name="Andreopoulos W."/>
            <person name="Barry K."/>
            <person name="Beard J."/>
            <person name="Benny G.L."/>
            <person name="Blankenship S."/>
            <person name="Bonito G."/>
            <person name="Cuomo C."/>
            <person name="Desiro A."/>
            <person name="Gervers K.A."/>
            <person name="Hundley H."/>
            <person name="Kuo A."/>
            <person name="LaButti K."/>
            <person name="Lang B.F."/>
            <person name="Lipzen A."/>
            <person name="O'Donnell K."/>
            <person name="Pangilinan J."/>
            <person name="Reynolds N."/>
            <person name="Sandor L."/>
            <person name="Smith M.E."/>
            <person name="Tsang A."/>
            <person name="Grigoriev I.V."/>
            <person name="Stajich J.E."/>
            <person name="Spatafora J.W."/>
        </authorList>
    </citation>
    <scope>NUCLEOTIDE SEQUENCE</scope>
    <source>
        <strain evidence="7">RSA 2281</strain>
    </source>
</reference>
<comment type="caution">
    <text evidence="7">The sequence shown here is derived from an EMBL/GenBank/DDBJ whole genome shotgun (WGS) entry which is preliminary data.</text>
</comment>
<dbReference type="EMBL" id="JAIXMP010000002">
    <property type="protein sequence ID" value="KAI9276972.1"/>
    <property type="molecule type" value="Genomic_DNA"/>
</dbReference>
<dbReference type="InterPro" id="IPR033697">
    <property type="entry name" value="Ribonuclease_T2_eukaryotic"/>
</dbReference>
<accession>A0AAD5KNL0</accession>
<dbReference type="InterPro" id="IPR033130">
    <property type="entry name" value="RNase_T2_His_AS_2"/>
</dbReference>
<evidence type="ECO:0000256" key="1">
    <source>
        <dbReference type="ARBA" id="ARBA00007469"/>
    </source>
</evidence>
<dbReference type="GO" id="GO:0005576">
    <property type="term" value="C:extracellular region"/>
    <property type="evidence" value="ECO:0007669"/>
    <property type="project" value="TreeGrafter"/>
</dbReference>
<feature type="chain" id="PRO_5042129030" description="ribonuclease T2" evidence="6">
    <location>
        <begin position="24"/>
        <end position="257"/>
    </location>
</feature>
<dbReference type="SUPFAM" id="SSF55895">
    <property type="entry name" value="Ribonuclease Rh-like"/>
    <property type="match status" value="1"/>
</dbReference>
<organism evidence="7 8">
    <name type="scientific">Phascolomyces articulosus</name>
    <dbReference type="NCBI Taxonomy" id="60185"/>
    <lineage>
        <taxon>Eukaryota</taxon>
        <taxon>Fungi</taxon>
        <taxon>Fungi incertae sedis</taxon>
        <taxon>Mucoromycota</taxon>
        <taxon>Mucoromycotina</taxon>
        <taxon>Mucoromycetes</taxon>
        <taxon>Mucorales</taxon>
        <taxon>Lichtheimiaceae</taxon>
        <taxon>Phascolomyces</taxon>
    </lineage>
</organism>
<evidence type="ECO:0000256" key="6">
    <source>
        <dbReference type="SAM" id="SignalP"/>
    </source>
</evidence>
<sequence>MKITLATTSLVITASTLLSQVSAAPTLLTRQADTCSVDSISCSNSNADSCCVPTYGLMVHVQQWIAGYGPSDAFTMHGLWPDTCSGGIPGNGDSGCDASRNHDDVGKIISDLDEALYKQLDTYWPSYKGDNPSFWTHEWNKHGTCVTTLDPKCFGDDYTENKDVTDFFKLTLDLRSEYNLYAILKNANITPGGSYTVDAFEKAISASTGATPKVTCNGGDLEEIWLYFHVQGNGDYVPTDAVDGSSCSGSVKYPVKS</sequence>
<feature type="active site" evidence="4">
    <location>
        <position position="142"/>
    </location>
</feature>
<dbReference type="PANTHER" id="PTHR11240">
    <property type="entry name" value="RIBONUCLEASE T2"/>
    <property type="match status" value="1"/>
</dbReference>
<evidence type="ECO:0000256" key="4">
    <source>
        <dbReference type="PIRSR" id="PIRSR633697-1"/>
    </source>
</evidence>
<protein>
    <recommendedName>
        <fullName evidence="2">ribonuclease T2</fullName>
        <ecNumber evidence="2">4.6.1.19</ecNumber>
    </recommendedName>
</protein>